<sequence length="191" mass="19599">MVSTVIAFVALAVSFWFSRRQLLLQEQQAKDAQKQAEATAAQAAESNREAQAAARRAAASAALTIDDLSRIAGALEQLAAHPGSAGPAHPTGFEARTAVPVVAWSLTPDGPGRFRLANTGTATAHDVWVGGAASLDGPHGIAPGASLAPGAAATFTATVLPTTTDSTLTVTWADTTGSSERRSWRYPLPGV</sequence>
<gene>
    <name evidence="2" type="ORF">GCM10025780_32760</name>
</gene>
<keyword evidence="3" id="KW-1185">Reference proteome</keyword>
<evidence type="ECO:0000256" key="1">
    <source>
        <dbReference type="SAM" id="Coils"/>
    </source>
</evidence>
<dbReference type="EMBL" id="BAABLM010000010">
    <property type="protein sequence ID" value="GAA4684276.1"/>
    <property type="molecule type" value="Genomic_DNA"/>
</dbReference>
<proteinExistence type="predicted"/>
<name>A0ABP8W8W5_9MICO</name>
<feature type="coiled-coil region" evidence="1">
    <location>
        <begin position="22"/>
        <end position="53"/>
    </location>
</feature>
<dbReference type="Proteomes" id="UP001501295">
    <property type="component" value="Unassembled WGS sequence"/>
</dbReference>
<comment type="caution">
    <text evidence="2">The sequence shown here is derived from an EMBL/GenBank/DDBJ whole genome shotgun (WGS) entry which is preliminary data.</text>
</comment>
<evidence type="ECO:0000313" key="2">
    <source>
        <dbReference type="EMBL" id="GAA4684276.1"/>
    </source>
</evidence>
<accession>A0ABP8W8W5</accession>
<evidence type="ECO:0000313" key="3">
    <source>
        <dbReference type="Proteomes" id="UP001501295"/>
    </source>
</evidence>
<keyword evidence="1" id="KW-0175">Coiled coil</keyword>
<organism evidence="2 3">
    <name type="scientific">Frondihabitans cladoniiphilus</name>
    <dbReference type="NCBI Taxonomy" id="715785"/>
    <lineage>
        <taxon>Bacteria</taxon>
        <taxon>Bacillati</taxon>
        <taxon>Actinomycetota</taxon>
        <taxon>Actinomycetes</taxon>
        <taxon>Micrococcales</taxon>
        <taxon>Microbacteriaceae</taxon>
        <taxon>Frondihabitans</taxon>
    </lineage>
</organism>
<reference evidence="3" key="1">
    <citation type="journal article" date="2019" name="Int. J. Syst. Evol. Microbiol.">
        <title>The Global Catalogue of Microorganisms (GCM) 10K type strain sequencing project: providing services to taxonomists for standard genome sequencing and annotation.</title>
        <authorList>
            <consortium name="The Broad Institute Genomics Platform"/>
            <consortium name="The Broad Institute Genome Sequencing Center for Infectious Disease"/>
            <person name="Wu L."/>
            <person name="Ma J."/>
        </authorList>
    </citation>
    <scope>NUCLEOTIDE SEQUENCE [LARGE SCALE GENOMIC DNA]</scope>
    <source>
        <strain evidence="3">JCM 18956</strain>
    </source>
</reference>
<protein>
    <submittedName>
        <fullName evidence="2">Uncharacterized protein</fullName>
    </submittedName>
</protein>